<keyword evidence="2" id="KW-0812">Transmembrane</keyword>
<feature type="region of interest" description="Disordered" evidence="1">
    <location>
        <begin position="160"/>
        <end position="196"/>
    </location>
</feature>
<accession>A0A3B6VBW7</accession>
<organism evidence="3 4">
    <name type="scientific">Brachyspira hyodysenteriae (strain ATCC 49526 / WA1)</name>
    <dbReference type="NCBI Taxonomy" id="565034"/>
    <lineage>
        <taxon>Bacteria</taxon>
        <taxon>Pseudomonadati</taxon>
        <taxon>Spirochaetota</taxon>
        <taxon>Spirochaetia</taxon>
        <taxon>Brachyspirales</taxon>
        <taxon>Brachyspiraceae</taxon>
        <taxon>Brachyspira</taxon>
    </lineage>
</organism>
<dbReference type="KEGG" id="bhy:BHWA1_00351"/>
<feature type="compositionally biased region" description="Low complexity" evidence="1">
    <location>
        <begin position="162"/>
        <end position="173"/>
    </location>
</feature>
<dbReference type="GeneID" id="63961474"/>
<dbReference type="STRING" id="565034.BHWA1_00351"/>
<evidence type="ECO:0000313" key="4">
    <source>
        <dbReference type="Proteomes" id="UP000001803"/>
    </source>
</evidence>
<evidence type="ECO:0000256" key="1">
    <source>
        <dbReference type="SAM" id="MobiDB-lite"/>
    </source>
</evidence>
<reference evidence="3 4" key="1">
    <citation type="journal article" date="2009" name="PLoS ONE">
        <title>Genome sequence of the pathogenic intestinal spirochete Brachyspira hyodysenteriae reveals adaptations to its lifestyle in the porcine large intestine.</title>
        <authorList>
            <person name="Bellgard M.I."/>
            <person name="Wanchanthuek P."/>
            <person name="La T."/>
            <person name="Ryan K."/>
            <person name="Moolhuijzen P."/>
            <person name="Albertyn Z."/>
            <person name="Shaban B."/>
            <person name="Motro Y."/>
            <person name="Dunn D.S."/>
            <person name="Schibeci D."/>
            <person name="Hunter A."/>
            <person name="Barrero R."/>
            <person name="Phillips N.D."/>
            <person name="Hampson D.J."/>
        </authorList>
    </citation>
    <scope>NUCLEOTIDE SEQUENCE [LARGE SCALE GENOMIC DNA]</scope>
    <source>
        <strain evidence="4">ATCC 49526 / WA1</strain>
    </source>
</reference>
<feature type="transmembrane region" description="Helical" evidence="2">
    <location>
        <begin position="44"/>
        <end position="67"/>
    </location>
</feature>
<dbReference type="Proteomes" id="UP000001803">
    <property type="component" value="Chromosome"/>
</dbReference>
<keyword evidence="2" id="KW-0472">Membrane</keyword>
<keyword evidence="2" id="KW-1133">Transmembrane helix</keyword>
<sequence>MNNIVEKIKQYFSSNFGKLDGIISILSFVITLILSILYKNRIDISLFKALLAGIITLVILFFIGILLKRYLGDIIESSNVNTGIDMDYNAIDDNSVINNTNDNPLDTNLDAINNIDSSSGDFNPDNITISPNSINVDRKPKVNTSSSGDDIGDIVFGKPAASSSTSYSSSSSSMFPDKKVSDSEMLKEVQEDPEKVAKAVRTMMAKDEKDDK</sequence>
<dbReference type="RefSeq" id="WP_012669903.1">
    <property type="nucleotide sequence ID" value="NC_012225.1"/>
</dbReference>
<keyword evidence="4" id="KW-1185">Reference proteome</keyword>
<dbReference type="EMBL" id="CP001357">
    <property type="protein sequence ID" value="ACN82851.1"/>
    <property type="molecule type" value="Genomic_DNA"/>
</dbReference>
<protein>
    <submittedName>
        <fullName evidence="3">Uncharacterized protein</fullName>
    </submittedName>
</protein>
<name>A0A3B6VBW7_BRAHW</name>
<gene>
    <name evidence="3" type="ordered locus">BHWA1_00351</name>
</gene>
<feature type="compositionally biased region" description="Basic and acidic residues" evidence="1">
    <location>
        <begin position="176"/>
        <end position="196"/>
    </location>
</feature>
<dbReference type="AlphaFoldDB" id="A0A3B6VBW7"/>
<proteinExistence type="predicted"/>
<evidence type="ECO:0000256" key="2">
    <source>
        <dbReference type="SAM" id="Phobius"/>
    </source>
</evidence>
<feature type="transmembrane region" description="Helical" evidence="2">
    <location>
        <begin position="21"/>
        <end position="38"/>
    </location>
</feature>
<evidence type="ECO:0000313" key="3">
    <source>
        <dbReference type="EMBL" id="ACN82851.1"/>
    </source>
</evidence>